<sequence>MDKALQSTIAAAKEFFKLEILLIQTADETADCLKILKSNLGEYDKRHGLLFLNTSKSFLRRDIRYAKDTASELKHIAEQIAKSKHPSKGMIAVARRTVNEIFDALHELRTTARLYDRKNLNSGYGNGHKSAEFEDNWLGTEKKSSKIKGSDSRETRKAIADTVEAVVKFTVHTHFSGFSTLQHQLMDAERSLSADRIMDTMASIWENCREITNFESEKRRRSA</sequence>
<reference evidence="3 4" key="1">
    <citation type="submission" date="2018-06" db="EMBL/GenBank/DDBJ databases">
        <title>Comparative genomics of downy mildews reveals potential adaptations to biotrophy.</title>
        <authorList>
            <person name="Fletcher K."/>
            <person name="Klosterman S.J."/>
            <person name="Derevnina L."/>
            <person name="Martin F."/>
            <person name="Koike S."/>
            <person name="Reyes Chin-Wo S."/>
            <person name="Mou B."/>
            <person name="Michelmore R."/>
        </authorList>
    </citation>
    <scope>NUCLEOTIDE SEQUENCE [LARGE SCALE GENOMIC DNA]</scope>
    <source>
        <strain evidence="2 4">R13</strain>
        <strain evidence="1 3">R14</strain>
    </source>
</reference>
<dbReference type="Proteomes" id="UP000282087">
    <property type="component" value="Unassembled WGS sequence"/>
</dbReference>
<evidence type="ECO:0000313" key="3">
    <source>
        <dbReference type="Proteomes" id="UP000282087"/>
    </source>
</evidence>
<comment type="caution">
    <text evidence="1">The sequence shown here is derived from an EMBL/GenBank/DDBJ whole genome shotgun (WGS) entry which is preliminary data.</text>
</comment>
<dbReference type="EMBL" id="QLLG01000452">
    <property type="protein sequence ID" value="RMX63087.1"/>
    <property type="molecule type" value="Genomic_DNA"/>
</dbReference>
<evidence type="ECO:0000313" key="1">
    <source>
        <dbReference type="EMBL" id="RMX63087.1"/>
    </source>
</evidence>
<evidence type="ECO:0000313" key="4">
    <source>
        <dbReference type="Proteomes" id="UP000286097"/>
    </source>
</evidence>
<name>A0A3M6V9N0_9STRA</name>
<gene>
    <name evidence="2" type="ORF">DD237_006322</name>
    <name evidence="1" type="ORF">DD238_005853</name>
</gene>
<evidence type="ECO:0000313" key="2">
    <source>
        <dbReference type="EMBL" id="RQM09492.1"/>
    </source>
</evidence>
<dbReference type="EMBL" id="QKXF01000694">
    <property type="protein sequence ID" value="RQM09492.1"/>
    <property type="molecule type" value="Genomic_DNA"/>
</dbReference>
<dbReference type="Proteomes" id="UP000286097">
    <property type="component" value="Unassembled WGS sequence"/>
</dbReference>
<protein>
    <submittedName>
        <fullName evidence="1">Uncharacterized protein</fullName>
    </submittedName>
</protein>
<proteinExistence type="predicted"/>
<dbReference type="VEuPathDB" id="FungiDB:DD237_006322"/>
<organism evidence="1 3">
    <name type="scientific">Peronospora effusa</name>
    <dbReference type="NCBI Taxonomy" id="542832"/>
    <lineage>
        <taxon>Eukaryota</taxon>
        <taxon>Sar</taxon>
        <taxon>Stramenopiles</taxon>
        <taxon>Oomycota</taxon>
        <taxon>Peronosporomycetes</taxon>
        <taxon>Peronosporales</taxon>
        <taxon>Peronosporaceae</taxon>
        <taxon>Peronospora</taxon>
    </lineage>
</organism>
<dbReference type="AlphaFoldDB" id="A0A3M6V9N0"/>
<accession>A0A3M6V9N0</accession>
<keyword evidence="3" id="KW-1185">Reference proteome</keyword>